<dbReference type="EMBL" id="JAPFFF010000015">
    <property type="protein sequence ID" value="KAK8866673.1"/>
    <property type="molecule type" value="Genomic_DNA"/>
</dbReference>
<protein>
    <recommendedName>
        <fullName evidence="4">Leucine Rich Repeat family protein</fullName>
    </recommendedName>
</protein>
<feature type="region of interest" description="Disordered" evidence="1">
    <location>
        <begin position="889"/>
        <end position="1036"/>
    </location>
</feature>
<feature type="compositionally biased region" description="Acidic residues" evidence="1">
    <location>
        <begin position="889"/>
        <end position="911"/>
    </location>
</feature>
<evidence type="ECO:0000256" key="1">
    <source>
        <dbReference type="SAM" id="MobiDB-lite"/>
    </source>
</evidence>
<proteinExistence type="predicted"/>
<feature type="compositionally biased region" description="Low complexity" evidence="1">
    <location>
        <begin position="999"/>
        <end position="1018"/>
    </location>
</feature>
<accession>A0ABR2IPU2</accession>
<feature type="compositionally biased region" description="Basic and acidic residues" evidence="1">
    <location>
        <begin position="980"/>
        <end position="989"/>
    </location>
</feature>
<comment type="caution">
    <text evidence="2">The sequence shown here is derived from an EMBL/GenBank/DDBJ whole genome shotgun (WGS) entry which is preliminary data.</text>
</comment>
<name>A0ABR2IPU2_9EUKA</name>
<reference evidence="2 3" key="1">
    <citation type="submission" date="2024-04" db="EMBL/GenBank/DDBJ databases">
        <title>Tritrichomonas musculus Genome.</title>
        <authorList>
            <person name="Alves-Ferreira E."/>
            <person name="Grigg M."/>
            <person name="Lorenzi H."/>
            <person name="Galac M."/>
        </authorList>
    </citation>
    <scope>NUCLEOTIDE SEQUENCE [LARGE SCALE GENOMIC DNA]</scope>
    <source>
        <strain evidence="2 3">EAF2021</strain>
    </source>
</reference>
<dbReference type="Proteomes" id="UP001470230">
    <property type="component" value="Unassembled WGS sequence"/>
</dbReference>
<evidence type="ECO:0008006" key="4">
    <source>
        <dbReference type="Google" id="ProtNLM"/>
    </source>
</evidence>
<organism evidence="2 3">
    <name type="scientific">Tritrichomonas musculus</name>
    <dbReference type="NCBI Taxonomy" id="1915356"/>
    <lineage>
        <taxon>Eukaryota</taxon>
        <taxon>Metamonada</taxon>
        <taxon>Parabasalia</taxon>
        <taxon>Tritrichomonadida</taxon>
        <taxon>Tritrichomonadidae</taxon>
        <taxon>Tritrichomonas</taxon>
    </lineage>
</organism>
<dbReference type="InterPro" id="IPR032675">
    <property type="entry name" value="LRR_dom_sf"/>
</dbReference>
<evidence type="ECO:0000313" key="3">
    <source>
        <dbReference type="Proteomes" id="UP001470230"/>
    </source>
</evidence>
<feature type="compositionally biased region" description="Polar residues" evidence="1">
    <location>
        <begin position="948"/>
        <end position="960"/>
    </location>
</feature>
<evidence type="ECO:0000313" key="2">
    <source>
        <dbReference type="EMBL" id="KAK8866673.1"/>
    </source>
</evidence>
<gene>
    <name evidence="2" type="ORF">M9Y10_009639</name>
</gene>
<feature type="compositionally biased region" description="Basic residues" evidence="1">
    <location>
        <begin position="936"/>
        <end position="947"/>
    </location>
</feature>
<sequence length="1036" mass="117509">MEYQLLKPEVIAKLLDLRLSKEETNQFAGEAQEMEDDKFDEKKNASKPKKCYLLVTEICFYYVTKESLRIGKGNEIISLFDIGDVILGQNDCITIKFKKKTFYFMLANAAALMTNILLQVKKLAWNITPGQIYSFKEISANQNYQKIPSITKRPPNLLLFRYMSTCVAREASFDKYIIETYRKYDEDPRVVLNLADIDPSLPLAAMFPVTLESHIRKISLEKFSSNDLGHTLNWAISQQNNFDSVDLCKYDEASFKGLNIRKSPFNHLNSIRFKSCTSNFVTLFLNSIKNVNYTIDTIIFDDIRFDNDTSQLLVQCLQTYTFFTSLRSLAFVGCQCASSSFFDLSISCLKALDQLDNFSLDNCFIDINDVLMEIAKCDTPVQHVSLRRNTSTSVIGHEDTLLTNSILSLNVGDSEWTEEALVSFMSAICRRLRRLPLTLIMDHCRVDSTWSEVFERFPTESLLPVITELNISNNYFDVRSFESFLTFLETQTPFQLQSNKKLIHLNVSHCFSEKISSPKKKKQANQKDLYDSNSEECISRLIDFFSKRDLWGLEICGCLPKKELININGLHALNIGDNVFDRASIETLENFVSVSPTLTELGIDNIQFPDVKTMMQFYGQMLTYSKILAFEPLNSLFNDYPEYNETKHFKAFLNNKRKMSNPRQRMSLYLTLAEDFATHVAQDIRYNEEDESVAEICTQSNLLCETQFSDPVPSLFTLATLNTVDLSVDPVASMVAEYAATSGKYGIVPPTNAPPLPPTEIFMIPSIFSTNVAPDEYENIVNGGEGGSVIDFDPKSKQNVEISKLFADEIKSSFLRNIVGFTELSEYENYNISKKNRSLSRSKLAASTSSISITKKRSPRRKTNSKHFCAFRPMRNPNLSFRNNVIIETDTEIDEDPDSSISSDFDDEFEDSVTNSQRSSQFNRSESPDPGSAPRGRIKTRVKKRIRSSQQIGVHSASQDISNESSSKISSSKSGNILISKKDIKDPRKSGSPLIKTESFSSHGSGSSASNPFSPSSNDYEEIEKRKNQKKAQKKK</sequence>
<keyword evidence="3" id="KW-1185">Reference proteome</keyword>
<feature type="compositionally biased region" description="Low complexity" evidence="1">
    <location>
        <begin position="961"/>
        <end position="979"/>
    </location>
</feature>
<dbReference type="SUPFAM" id="SSF52047">
    <property type="entry name" value="RNI-like"/>
    <property type="match status" value="1"/>
</dbReference>
<feature type="region of interest" description="Disordered" evidence="1">
    <location>
        <begin position="848"/>
        <end position="867"/>
    </location>
</feature>
<feature type="compositionally biased region" description="Basic residues" evidence="1">
    <location>
        <begin position="854"/>
        <end position="865"/>
    </location>
</feature>
<feature type="compositionally biased region" description="Polar residues" evidence="1">
    <location>
        <begin position="913"/>
        <end position="925"/>
    </location>
</feature>
<feature type="compositionally biased region" description="Basic residues" evidence="1">
    <location>
        <begin position="1027"/>
        <end position="1036"/>
    </location>
</feature>
<dbReference type="Gene3D" id="3.80.10.10">
    <property type="entry name" value="Ribonuclease Inhibitor"/>
    <property type="match status" value="1"/>
</dbReference>